<accession>A0A812EZW8</accession>
<dbReference type="AlphaFoldDB" id="A0A812EZW8"/>
<keyword evidence="1" id="KW-0812">Transmembrane</keyword>
<reference evidence="2" key="1">
    <citation type="submission" date="2021-02" db="EMBL/GenBank/DDBJ databases">
        <authorList>
            <person name="Han P."/>
        </authorList>
    </citation>
    <scope>NUCLEOTIDE SEQUENCE</scope>
    <source>
        <strain evidence="2">Candidatus Nitrosotenuis uzonensis 5A</strain>
    </source>
</reference>
<gene>
    <name evidence="2" type="ORF">NUZ5A_20361</name>
</gene>
<dbReference type="Proteomes" id="UP000655759">
    <property type="component" value="Unassembled WGS sequence"/>
</dbReference>
<evidence type="ECO:0000313" key="3">
    <source>
        <dbReference type="Proteomes" id="UP000655759"/>
    </source>
</evidence>
<dbReference type="RefSeq" id="WP_255569375.1">
    <property type="nucleotide sequence ID" value="NZ_CAJNAQ010000002.1"/>
</dbReference>
<dbReference type="EMBL" id="CAJNAQ010000002">
    <property type="protein sequence ID" value="CAE6487755.1"/>
    <property type="molecule type" value="Genomic_DNA"/>
</dbReference>
<evidence type="ECO:0000313" key="2">
    <source>
        <dbReference type="EMBL" id="CAE6487755.1"/>
    </source>
</evidence>
<proteinExistence type="predicted"/>
<keyword evidence="1" id="KW-0472">Membrane</keyword>
<sequence>MKTKQTHWNREIRAPFKKVMAWDMLFFVLGIGVGAGIGAFLATN</sequence>
<protein>
    <submittedName>
        <fullName evidence="2">Uncharacterized protein</fullName>
    </submittedName>
</protein>
<name>A0A812EZW8_9ARCH</name>
<keyword evidence="1" id="KW-1133">Transmembrane helix</keyword>
<evidence type="ECO:0000256" key="1">
    <source>
        <dbReference type="SAM" id="Phobius"/>
    </source>
</evidence>
<feature type="transmembrane region" description="Helical" evidence="1">
    <location>
        <begin position="21"/>
        <end position="42"/>
    </location>
</feature>
<comment type="caution">
    <text evidence="2">The sequence shown here is derived from an EMBL/GenBank/DDBJ whole genome shotgun (WGS) entry which is preliminary data.</text>
</comment>
<organism evidence="2 3">
    <name type="scientific">Candidatus Nitrosotenuis uzonensis</name>
    <dbReference type="NCBI Taxonomy" id="1407055"/>
    <lineage>
        <taxon>Archaea</taxon>
        <taxon>Nitrososphaerota</taxon>
        <taxon>Candidatus Nitrosotenuis</taxon>
    </lineage>
</organism>